<dbReference type="RefSeq" id="WP_185003452.1">
    <property type="nucleotide sequence ID" value="NZ_BAAAUI010000049.1"/>
</dbReference>
<evidence type="ECO:0000259" key="2">
    <source>
        <dbReference type="Pfam" id="PF01243"/>
    </source>
</evidence>
<sequence length="154" mass="17043">MSRRDQITMSPAEVEDFLAERRTLVVASLGPTGHPHVVPMWFALLDGEIVFWTYASSQKVLNLRRDPRLSCLVEAGDSYEKLRGVSMEGTAQVETDPAAVLRVGTAILTRYGGGPVDEAAQEHIARQAVKRVAITFHRSRIASWDHRKLGAGVY</sequence>
<dbReference type="SUPFAM" id="SSF50475">
    <property type="entry name" value="FMN-binding split barrel"/>
    <property type="match status" value="1"/>
</dbReference>
<dbReference type="EMBL" id="JACHMH010000001">
    <property type="protein sequence ID" value="MBB4677512.1"/>
    <property type="molecule type" value="Genomic_DNA"/>
</dbReference>
<dbReference type="NCBIfam" id="TIGR03618">
    <property type="entry name" value="Rv1155_F420"/>
    <property type="match status" value="1"/>
</dbReference>
<dbReference type="InterPro" id="IPR012349">
    <property type="entry name" value="Split_barrel_FMN-bd"/>
</dbReference>
<dbReference type="AlphaFoldDB" id="A0A7W7FTS3"/>
<dbReference type="Gene3D" id="2.30.110.10">
    <property type="entry name" value="Electron Transport, Fmn-binding Protein, Chain A"/>
    <property type="match status" value="1"/>
</dbReference>
<comment type="caution">
    <text evidence="3">The sequence shown here is derived from an EMBL/GenBank/DDBJ whole genome shotgun (WGS) entry which is preliminary data.</text>
</comment>
<dbReference type="Proteomes" id="UP000533598">
    <property type="component" value="Unassembled WGS sequence"/>
</dbReference>
<dbReference type="PANTHER" id="PTHR35176:SF6">
    <property type="entry name" value="HEME OXYGENASE HI_0854-RELATED"/>
    <property type="match status" value="1"/>
</dbReference>
<feature type="domain" description="Pyridoxamine 5'-phosphate oxidase N-terminal" evidence="2">
    <location>
        <begin position="11"/>
        <end position="128"/>
    </location>
</feature>
<dbReference type="GO" id="GO:0070967">
    <property type="term" value="F:coenzyme F420 binding"/>
    <property type="evidence" value="ECO:0007669"/>
    <property type="project" value="TreeGrafter"/>
</dbReference>
<dbReference type="Pfam" id="PF01243">
    <property type="entry name" value="PNPOx_N"/>
    <property type="match status" value="1"/>
</dbReference>
<dbReference type="InterPro" id="IPR052019">
    <property type="entry name" value="F420H2_bilvrd_red/Heme_oxyg"/>
</dbReference>
<evidence type="ECO:0000313" key="4">
    <source>
        <dbReference type="Proteomes" id="UP000533598"/>
    </source>
</evidence>
<reference evidence="3 4" key="1">
    <citation type="submission" date="2020-08" db="EMBL/GenBank/DDBJ databases">
        <title>Sequencing the genomes of 1000 actinobacteria strains.</title>
        <authorList>
            <person name="Klenk H.-P."/>
        </authorList>
    </citation>
    <scope>NUCLEOTIDE SEQUENCE [LARGE SCALE GENOMIC DNA]</scope>
    <source>
        <strain evidence="3 4">DSM 44230</strain>
    </source>
</reference>
<dbReference type="InterPro" id="IPR011576">
    <property type="entry name" value="Pyridox_Oxase_N"/>
</dbReference>
<organism evidence="3 4">
    <name type="scientific">Crossiella cryophila</name>
    <dbReference type="NCBI Taxonomy" id="43355"/>
    <lineage>
        <taxon>Bacteria</taxon>
        <taxon>Bacillati</taxon>
        <taxon>Actinomycetota</taxon>
        <taxon>Actinomycetes</taxon>
        <taxon>Pseudonocardiales</taxon>
        <taxon>Pseudonocardiaceae</taxon>
        <taxon>Crossiella</taxon>
    </lineage>
</organism>
<evidence type="ECO:0000313" key="3">
    <source>
        <dbReference type="EMBL" id="MBB4677512.1"/>
    </source>
</evidence>
<accession>A0A7W7FTS3</accession>
<name>A0A7W7FTS3_9PSEU</name>
<keyword evidence="1" id="KW-0560">Oxidoreductase</keyword>
<dbReference type="GO" id="GO:0016627">
    <property type="term" value="F:oxidoreductase activity, acting on the CH-CH group of donors"/>
    <property type="evidence" value="ECO:0007669"/>
    <property type="project" value="TreeGrafter"/>
</dbReference>
<protein>
    <submittedName>
        <fullName evidence="3">PPOX class probable F420-dependent enzyme</fullName>
    </submittedName>
</protein>
<dbReference type="GO" id="GO:0005829">
    <property type="term" value="C:cytosol"/>
    <property type="evidence" value="ECO:0007669"/>
    <property type="project" value="TreeGrafter"/>
</dbReference>
<keyword evidence="4" id="KW-1185">Reference proteome</keyword>
<dbReference type="InterPro" id="IPR019920">
    <property type="entry name" value="F420-binding_dom_put"/>
</dbReference>
<evidence type="ECO:0000256" key="1">
    <source>
        <dbReference type="ARBA" id="ARBA00023002"/>
    </source>
</evidence>
<proteinExistence type="predicted"/>
<gene>
    <name evidence="3" type="ORF">HNR67_003630</name>
</gene>
<dbReference type="PANTHER" id="PTHR35176">
    <property type="entry name" value="HEME OXYGENASE HI_0854-RELATED"/>
    <property type="match status" value="1"/>
</dbReference>